<keyword evidence="2 4" id="KW-0863">Zinc-finger</keyword>
<dbReference type="EMBL" id="BQKY01000001">
    <property type="protein sequence ID" value="GJN87263.1"/>
    <property type="molecule type" value="Genomic_DNA"/>
</dbReference>
<sequence>MSAPPPLDTGTHCALASCGTSDFLPLTCAACSRAFCREHAAPSAHNCPAERNHAVLPAADLVKHAGTYGPELRKLLPDRDRVKRASEAVQVSDEERAKRARQQSALDKLRQAAEAKKGAAQTPSKTAAAVKKVSPVLELARLKGRAVPADPKHVKRAGDVAMPDRHFLTTITAGRALDLFAALFKVVNVNNETTDASKLLSLASSMDPPTRLGLAQPLSAQVANGGKVVLLKGFTWS</sequence>
<dbReference type="InterPro" id="IPR000058">
    <property type="entry name" value="Znf_AN1"/>
</dbReference>
<evidence type="ECO:0000313" key="6">
    <source>
        <dbReference type="EMBL" id="GJN87263.1"/>
    </source>
</evidence>
<gene>
    <name evidence="6" type="ORF">Rhopal_000211-T1</name>
</gene>
<protein>
    <recommendedName>
        <fullName evidence="5">AN1-type domain-containing protein</fullName>
    </recommendedName>
</protein>
<dbReference type="InterPro" id="IPR057358">
    <property type="entry name" value="UBL_ZFAND1-like"/>
</dbReference>
<dbReference type="GO" id="GO:0005737">
    <property type="term" value="C:cytoplasm"/>
    <property type="evidence" value="ECO:0007669"/>
    <property type="project" value="TreeGrafter"/>
</dbReference>
<reference evidence="6 7" key="1">
    <citation type="submission" date="2021-12" db="EMBL/GenBank/DDBJ databases">
        <title>High titer production of polyol ester of fatty acids by Rhodotorula paludigena BS15 towards product separation-free biomass refinery.</title>
        <authorList>
            <person name="Mano J."/>
            <person name="Ono H."/>
            <person name="Tanaka T."/>
            <person name="Naito K."/>
            <person name="Sushida H."/>
            <person name="Ike M."/>
            <person name="Tokuyasu K."/>
            <person name="Kitaoka M."/>
        </authorList>
    </citation>
    <scope>NUCLEOTIDE SEQUENCE [LARGE SCALE GENOMIC DNA]</scope>
    <source>
        <strain evidence="6 7">BS15</strain>
    </source>
</reference>
<accession>A0AAV5GF56</accession>
<feature type="domain" description="AN1-type" evidence="5">
    <location>
        <begin position="7"/>
        <end position="55"/>
    </location>
</feature>
<dbReference type="Gene3D" id="4.10.1110.10">
    <property type="entry name" value="AN1-like Zinc finger"/>
    <property type="match status" value="1"/>
</dbReference>
<dbReference type="PROSITE" id="PS51039">
    <property type="entry name" value="ZF_AN1"/>
    <property type="match status" value="1"/>
</dbReference>
<dbReference type="Proteomes" id="UP001342314">
    <property type="component" value="Unassembled WGS sequence"/>
</dbReference>
<evidence type="ECO:0000313" key="7">
    <source>
        <dbReference type="Proteomes" id="UP001342314"/>
    </source>
</evidence>
<dbReference type="AlphaFoldDB" id="A0AAV5GF56"/>
<name>A0AAV5GF56_9BASI</name>
<evidence type="ECO:0000256" key="2">
    <source>
        <dbReference type="ARBA" id="ARBA00022771"/>
    </source>
</evidence>
<organism evidence="6 7">
    <name type="scientific">Rhodotorula paludigena</name>
    <dbReference type="NCBI Taxonomy" id="86838"/>
    <lineage>
        <taxon>Eukaryota</taxon>
        <taxon>Fungi</taxon>
        <taxon>Dikarya</taxon>
        <taxon>Basidiomycota</taxon>
        <taxon>Pucciniomycotina</taxon>
        <taxon>Microbotryomycetes</taxon>
        <taxon>Sporidiobolales</taxon>
        <taxon>Sporidiobolaceae</taxon>
        <taxon>Rhodotorula</taxon>
    </lineage>
</organism>
<dbReference type="SMART" id="SM00154">
    <property type="entry name" value="ZnF_AN1"/>
    <property type="match status" value="1"/>
</dbReference>
<dbReference type="Pfam" id="PF01428">
    <property type="entry name" value="zf-AN1"/>
    <property type="match status" value="1"/>
</dbReference>
<evidence type="ECO:0000256" key="3">
    <source>
        <dbReference type="ARBA" id="ARBA00022833"/>
    </source>
</evidence>
<dbReference type="InterPro" id="IPR035896">
    <property type="entry name" value="AN1-like_Znf"/>
</dbReference>
<dbReference type="Pfam" id="PF25327">
    <property type="entry name" value="UBL_ZFAND1"/>
    <property type="match status" value="1"/>
</dbReference>
<proteinExistence type="predicted"/>
<dbReference type="PANTHER" id="PTHR14677">
    <property type="entry name" value="ARSENITE INDUCUBLE RNA ASSOCIATED PROTEIN AIP-1-RELATED"/>
    <property type="match status" value="1"/>
</dbReference>
<evidence type="ECO:0000259" key="5">
    <source>
        <dbReference type="PROSITE" id="PS51039"/>
    </source>
</evidence>
<keyword evidence="1" id="KW-0479">Metal-binding</keyword>
<keyword evidence="3" id="KW-0862">Zinc</keyword>
<comment type="caution">
    <text evidence="6">The sequence shown here is derived from an EMBL/GenBank/DDBJ whole genome shotgun (WGS) entry which is preliminary data.</text>
</comment>
<evidence type="ECO:0000256" key="1">
    <source>
        <dbReference type="ARBA" id="ARBA00022723"/>
    </source>
</evidence>
<dbReference type="PANTHER" id="PTHR14677:SF20">
    <property type="entry name" value="ZINC FINGER AN1-TYPE CONTAINING 2A-RELATED"/>
    <property type="match status" value="1"/>
</dbReference>
<dbReference type="GO" id="GO:0008270">
    <property type="term" value="F:zinc ion binding"/>
    <property type="evidence" value="ECO:0007669"/>
    <property type="project" value="UniProtKB-KW"/>
</dbReference>
<keyword evidence="7" id="KW-1185">Reference proteome</keyword>
<dbReference type="SUPFAM" id="SSF118310">
    <property type="entry name" value="AN1-like Zinc finger"/>
    <property type="match status" value="1"/>
</dbReference>
<evidence type="ECO:0000256" key="4">
    <source>
        <dbReference type="PROSITE-ProRule" id="PRU00449"/>
    </source>
</evidence>